<feature type="compositionally biased region" description="Basic and acidic residues" evidence="1">
    <location>
        <begin position="1"/>
        <end position="29"/>
    </location>
</feature>
<accession>A0A8H4N6Q9</accession>
<evidence type="ECO:0000313" key="3">
    <source>
        <dbReference type="Proteomes" id="UP000572817"/>
    </source>
</evidence>
<sequence>MDVKRSIDALKHEESGTVHEKIQRNDMSQKKLKLNTGKAENVSESQMEVSLHLKKQDISNPNENLTPDLDRSIFRWNDLPGEIKNTIYGYSLSVGGPFEIKARKGRKGRWHNYKAVHSGHSPFNPNLVLLNKKAKNEATPLLYRGKHYQFVDNNAFIAFFHRLRIKYFKYIEHIALPKARTRREESDVRAANRMLARCGPTLKSITFNIGWERLEGRGTQGPVEDLLVFVSHLAKPVIKALGRTWQQRDAPVVRLSDGCISELVRWKLDGDCPDNADVQKTAEEMQYQVCKLLLSVFNFLPLRHIHISLSYTAGVIMSDFSMSDPDRAALAFVLAGVEHVLMAFGKTNAERRTGIDRTVRLCYELKDNHKAKRRRPTNLAVEQRQEVVEKKFKEALKKLFW</sequence>
<evidence type="ECO:0000256" key="1">
    <source>
        <dbReference type="SAM" id="MobiDB-lite"/>
    </source>
</evidence>
<dbReference type="EMBL" id="WWBZ02000011">
    <property type="protein sequence ID" value="KAF4311110.1"/>
    <property type="molecule type" value="Genomic_DNA"/>
</dbReference>
<reference evidence="2" key="1">
    <citation type="submission" date="2020-04" db="EMBL/GenBank/DDBJ databases">
        <title>Genome Assembly and Annotation of Botryosphaeria dothidea sdau 11-99, a Latent Pathogen of Apple Fruit Ring Rot in China.</title>
        <authorList>
            <person name="Yu C."/>
            <person name="Diao Y."/>
            <person name="Lu Q."/>
            <person name="Zhao J."/>
            <person name="Cui S."/>
            <person name="Peng C."/>
            <person name="He B."/>
            <person name="Liu H."/>
        </authorList>
    </citation>
    <scope>NUCLEOTIDE SEQUENCE [LARGE SCALE GENOMIC DNA]</scope>
    <source>
        <strain evidence="2">Sdau11-99</strain>
    </source>
</reference>
<comment type="caution">
    <text evidence="2">The sequence shown here is derived from an EMBL/GenBank/DDBJ whole genome shotgun (WGS) entry which is preliminary data.</text>
</comment>
<dbReference type="Proteomes" id="UP000572817">
    <property type="component" value="Unassembled WGS sequence"/>
</dbReference>
<dbReference type="OrthoDB" id="5413827at2759"/>
<feature type="region of interest" description="Disordered" evidence="1">
    <location>
        <begin position="1"/>
        <end position="31"/>
    </location>
</feature>
<keyword evidence="3" id="KW-1185">Reference proteome</keyword>
<gene>
    <name evidence="2" type="ORF">GTA08_BOTSDO13230</name>
</gene>
<dbReference type="AlphaFoldDB" id="A0A8H4N6Q9"/>
<evidence type="ECO:0000313" key="2">
    <source>
        <dbReference type="EMBL" id="KAF4311110.1"/>
    </source>
</evidence>
<name>A0A8H4N6Q9_9PEZI</name>
<protein>
    <submittedName>
        <fullName evidence="2">Uncharacterized protein</fullName>
    </submittedName>
</protein>
<organism evidence="2 3">
    <name type="scientific">Botryosphaeria dothidea</name>
    <dbReference type="NCBI Taxonomy" id="55169"/>
    <lineage>
        <taxon>Eukaryota</taxon>
        <taxon>Fungi</taxon>
        <taxon>Dikarya</taxon>
        <taxon>Ascomycota</taxon>
        <taxon>Pezizomycotina</taxon>
        <taxon>Dothideomycetes</taxon>
        <taxon>Dothideomycetes incertae sedis</taxon>
        <taxon>Botryosphaeriales</taxon>
        <taxon>Botryosphaeriaceae</taxon>
        <taxon>Botryosphaeria</taxon>
    </lineage>
</organism>
<proteinExistence type="predicted"/>